<dbReference type="SUPFAM" id="SSF54928">
    <property type="entry name" value="RNA-binding domain, RBD"/>
    <property type="match status" value="1"/>
</dbReference>
<dbReference type="Proteomes" id="UP001190926">
    <property type="component" value="Unassembled WGS sequence"/>
</dbReference>
<dbReference type="EMBL" id="SDAM02000556">
    <property type="protein sequence ID" value="KAH6823876.1"/>
    <property type="molecule type" value="Genomic_DNA"/>
</dbReference>
<feature type="compositionally biased region" description="Polar residues" evidence="1">
    <location>
        <begin position="267"/>
        <end position="291"/>
    </location>
</feature>
<reference evidence="2 3" key="1">
    <citation type="journal article" date="2021" name="Nat. Commun.">
        <title>Incipient diploidization of the medicinal plant Perilla within 10,000 years.</title>
        <authorList>
            <person name="Zhang Y."/>
            <person name="Shen Q."/>
            <person name="Leng L."/>
            <person name="Zhang D."/>
            <person name="Chen S."/>
            <person name="Shi Y."/>
            <person name="Ning Z."/>
            <person name="Chen S."/>
        </authorList>
    </citation>
    <scope>NUCLEOTIDE SEQUENCE [LARGE SCALE GENOMIC DNA]</scope>
    <source>
        <strain evidence="3">cv. PC099</strain>
    </source>
</reference>
<sequence>MKARLAASIYLFSAGKCWINTRSAVSSRSIFPSFNRRYAQIDCSFHARGFEISNRAIHASALEEDAFSELGPGESECSFKKIRLVTAKCDDFVDADAFSESDLDMPKCSAKEIKSVTKKPDVFLADAFSELGPGISDCSAKQLKLVTEKRDHFPKTTHSHRKELASRPVSSDYKPDVKELLEYITKASTTMSTKSRALIHMPTSTDHDELASRPLSSDDTTKASKTSSAKLCASLLSDKKTNSKELSRATTKKASTTSSTKLCAPLSSDNKPNSKELSGATTNDSTASSTKLRAPLSSDDRPNSKKLSGATTKASTTSSTKLHAPVHVPTSIDDTREISEIEYPLSISIKNIPSEIDLPELIKAISEFGKVSGASFVTTSNKLKCCHIEFEDAVSSRGAILAGKVEVGSHVFLVNALEDLVTVRIKNINKDTTDSAIHSICKSAGELVGLARTGNDGVDAFFNVRNYTSHLDIVKRLNNTVLDLSHWSACVLTSISNSSEVPSEKDARYKLHSQIFYHFSKLKTELHLKQVYLSDLEYLNACIRHMQDVSD</sequence>
<feature type="compositionally biased region" description="Low complexity" evidence="1">
    <location>
        <begin position="252"/>
        <end position="261"/>
    </location>
</feature>
<dbReference type="GO" id="GO:0003676">
    <property type="term" value="F:nucleic acid binding"/>
    <property type="evidence" value="ECO:0007669"/>
    <property type="project" value="InterPro"/>
</dbReference>
<dbReference type="AlphaFoldDB" id="A0AAD4IYQ9"/>
<organism evidence="2 3">
    <name type="scientific">Perilla frutescens var. hirtella</name>
    <name type="common">Perilla citriodora</name>
    <name type="synonym">Perilla setoyensis</name>
    <dbReference type="NCBI Taxonomy" id="608512"/>
    <lineage>
        <taxon>Eukaryota</taxon>
        <taxon>Viridiplantae</taxon>
        <taxon>Streptophyta</taxon>
        <taxon>Embryophyta</taxon>
        <taxon>Tracheophyta</taxon>
        <taxon>Spermatophyta</taxon>
        <taxon>Magnoliopsida</taxon>
        <taxon>eudicotyledons</taxon>
        <taxon>Gunneridae</taxon>
        <taxon>Pentapetalae</taxon>
        <taxon>asterids</taxon>
        <taxon>lamiids</taxon>
        <taxon>Lamiales</taxon>
        <taxon>Lamiaceae</taxon>
        <taxon>Nepetoideae</taxon>
        <taxon>Elsholtzieae</taxon>
        <taxon>Perilla</taxon>
    </lineage>
</organism>
<proteinExistence type="predicted"/>
<feature type="region of interest" description="Disordered" evidence="1">
    <location>
        <begin position="241"/>
        <end position="328"/>
    </location>
</feature>
<feature type="compositionally biased region" description="Low complexity" evidence="1">
    <location>
        <begin position="305"/>
        <end position="322"/>
    </location>
</feature>
<keyword evidence="3" id="KW-1185">Reference proteome</keyword>
<accession>A0AAD4IYQ9</accession>
<evidence type="ECO:0000313" key="2">
    <source>
        <dbReference type="EMBL" id="KAH6823876.1"/>
    </source>
</evidence>
<evidence type="ECO:0000256" key="1">
    <source>
        <dbReference type="SAM" id="MobiDB-lite"/>
    </source>
</evidence>
<feature type="region of interest" description="Disordered" evidence="1">
    <location>
        <begin position="151"/>
        <end position="171"/>
    </location>
</feature>
<dbReference type="InterPro" id="IPR035979">
    <property type="entry name" value="RBD_domain_sf"/>
</dbReference>
<name>A0AAD4IYQ9_PERFH</name>
<evidence type="ECO:0008006" key="4">
    <source>
        <dbReference type="Google" id="ProtNLM"/>
    </source>
</evidence>
<dbReference type="CDD" id="cd00590">
    <property type="entry name" value="RRM_SF"/>
    <property type="match status" value="1"/>
</dbReference>
<evidence type="ECO:0000313" key="3">
    <source>
        <dbReference type="Proteomes" id="UP001190926"/>
    </source>
</evidence>
<gene>
    <name evidence="2" type="ORF">C2S53_013572</name>
</gene>
<comment type="caution">
    <text evidence="2">The sequence shown here is derived from an EMBL/GenBank/DDBJ whole genome shotgun (WGS) entry which is preliminary data.</text>
</comment>
<feature type="region of interest" description="Disordered" evidence="1">
    <location>
        <begin position="203"/>
        <end position="224"/>
    </location>
</feature>
<protein>
    <recommendedName>
        <fullName evidence="4">RRM domain-containing protein</fullName>
    </recommendedName>
</protein>